<reference evidence="1 2" key="1">
    <citation type="submission" date="2023-09" db="EMBL/GenBank/DDBJ databases">
        <title>Whole genome shotgun sequencing (WGS) of Bosea sp. ZW T0_25, isolated from stored onions (Allium cepa).</title>
        <authorList>
            <person name="Stoll D.A."/>
            <person name="Huch M."/>
        </authorList>
    </citation>
    <scope>NUCLEOTIDE SEQUENCE [LARGE SCALE GENOMIC DNA]</scope>
    <source>
        <strain evidence="1 2">ZW T0_25</strain>
    </source>
</reference>
<dbReference type="RefSeq" id="WP_316021715.1">
    <property type="nucleotide sequence ID" value="NZ_JAWDID010000119.1"/>
</dbReference>
<dbReference type="EMBL" id="JAWDID010000119">
    <property type="protein sequence ID" value="MDU0344029.1"/>
    <property type="molecule type" value="Genomic_DNA"/>
</dbReference>
<evidence type="ECO:0000313" key="1">
    <source>
        <dbReference type="EMBL" id="MDU0344029.1"/>
    </source>
</evidence>
<name>A0ABU3SH38_9HYPH</name>
<comment type="caution">
    <text evidence="1">The sequence shown here is derived from an EMBL/GenBank/DDBJ whole genome shotgun (WGS) entry which is preliminary data.</text>
</comment>
<accession>A0ABU3SH38</accession>
<keyword evidence="2" id="KW-1185">Reference proteome</keyword>
<dbReference type="Proteomes" id="UP001254257">
    <property type="component" value="Unassembled WGS sequence"/>
</dbReference>
<proteinExistence type="predicted"/>
<gene>
    <name evidence="1" type="ORF">RKE40_29520</name>
</gene>
<evidence type="ECO:0008006" key="3">
    <source>
        <dbReference type="Google" id="ProtNLM"/>
    </source>
</evidence>
<organism evidence="1 2">
    <name type="scientific">Bosea rubneri</name>
    <dbReference type="NCBI Taxonomy" id="3075434"/>
    <lineage>
        <taxon>Bacteria</taxon>
        <taxon>Pseudomonadati</taxon>
        <taxon>Pseudomonadota</taxon>
        <taxon>Alphaproteobacteria</taxon>
        <taxon>Hyphomicrobiales</taxon>
        <taxon>Boseaceae</taxon>
        <taxon>Bosea</taxon>
    </lineage>
</organism>
<sequence>SASVLALPAPGETGSFELRLLGETDGKPVILLRQTLTTTAPEATLAAPRRVGRSQALPVRGIGPNGDRDRVVLAKPGEPVEAEGPSFYPAENVEDTLEAPAEAGLYELRYVMNAPLSGPRILARQEIVVE</sequence>
<evidence type="ECO:0000313" key="2">
    <source>
        <dbReference type="Proteomes" id="UP001254257"/>
    </source>
</evidence>
<protein>
    <recommendedName>
        <fullName evidence="3">Ca-activated chloride channel family protein</fullName>
    </recommendedName>
</protein>
<feature type="non-terminal residue" evidence="1">
    <location>
        <position position="1"/>
    </location>
</feature>